<organism evidence="1 2">
    <name type="scientific">Pseudomonas helmanticensis</name>
    <dbReference type="NCBI Taxonomy" id="1471381"/>
    <lineage>
        <taxon>Bacteria</taxon>
        <taxon>Pseudomonadati</taxon>
        <taxon>Pseudomonadota</taxon>
        <taxon>Gammaproteobacteria</taxon>
        <taxon>Pseudomonadales</taxon>
        <taxon>Pseudomonadaceae</taxon>
        <taxon>Pseudomonas</taxon>
    </lineage>
</organism>
<dbReference type="Proteomes" id="UP001158048">
    <property type="component" value="Unassembled WGS sequence"/>
</dbReference>
<keyword evidence="2" id="KW-1185">Reference proteome</keyword>
<proteinExistence type="predicted"/>
<protein>
    <submittedName>
        <fullName evidence="1">Peptidoglycan/LPS O-acetylase OafA/YrhL, contains acyltransferase and SGNH-hydrolase domains</fullName>
    </submittedName>
</protein>
<accession>A0ACD2UD36</accession>
<gene>
    <name evidence="1" type="ORF">SAMN04488483_5234</name>
</gene>
<keyword evidence="1" id="KW-0808">Transferase</keyword>
<comment type="caution">
    <text evidence="1">The sequence shown here is derived from an EMBL/GenBank/DDBJ whole genome shotgun (WGS) entry which is preliminary data.</text>
</comment>
<dbReference type="EMBL" id="FXUY01000002">
    <property type="protein sequence ID" value="SMQ30099.1"/>
    <property type="molecule type" value="Genomic_DNA"/>
</dbReference>
<name>A0ACD2UD36_9PSED</name>
<reference evidence="1" key="1">
    <citation type="submission" date="2017-05" db="EMBL/GenBank/DDBJ databases">
        <authorList>
            <person name="Varghese N."/>
            <person name="Submissions S."/>
        </authorList>
    </citation>
    <scope>NUCLEOTIDE SEQUENCE</scope>
    <source>
        <strain evidence="1">LMG 28168</strain>
    </source>
</reference>
<sequence>MIGRFSGADGIRGLACLMVLCAHVPGFFFPQIAGYFSGTGKFGVWLFFVLSAFLLTSKFARNGFSFSELVGYAVGRFLRIVPLFLLVVVLYWYFNVAGIATVEDVAKAATFRQGYSHLWTIPVEFKFYFFLPFIAFAFIFVEQRFGAVAVAVFALSLIIVHQLLWPYWLTPENSISTHWYIPSFIFGCYAAVSIEGVGKWLTPRMATGFAIAVAIALLGLSPGGRNVMFAMPLDGWLMDKFIYLSFIWMVFVLALANGQGRIGGWMQSVVLRKLGAWSYSIYLIHWIFYQKLSLLQKGGLYALLAFFGAIAAGAAMYVFIESPIERFRHSLQGKLKQMRPIAA</sequence>
<evidence type="ECO:0000313" key="2">
    <source>
        <dbReference type="Proteomes" id="UP001158048"/>
    </source>
</evidence>
<evidence type="ECO:0000313" key="1">
    <source>
        <dbReference type="EMBL" id="SMQ30099.1"/>
    </source>
</evidence>
<keyword evidence="1" id="KW-0012">Acyltransferase</keyword>